<keyword evidence="2 9" id="KW-0235">DNA replication</keyword>
<dbReference type="SUPFAM" id="SSF57938">
    <property type="entry name" value="DnaJ/Hsp40 cysteine-rich domain"/>
    <property type="match status" value="1"/>
</dbReference>
<dbReference type="CDD" id="cd10747">
    <property type="entry name" value="DnaJ_C"/>
    <property type="match status" value="1"/>
</dbReference>
<reference evidence="13 14" key="1">
    <citation type="submission" date="2022-08" db="EMBL/GenBank/DDBJ databases">
        <title>Aerococcaceae sp. nov isolated from spoiled eye mask.</title>
        <authorList>
            <person name="Zhou G."/>
            <person name="Xie X.-B."/>
            <person name="Shi Q.-S."/>
            <person name="Wang Y.-S."/>
            <person name="Wen X."/>
            <person name="Peng H."/>
            <person name="Yang X.-J."/>
            <person name="Tao H.-B."/>
            <person name="Huang X.-M."/>
        </authorList>
    </citation>
    <scope>NUCLEOTIDE SEQUENCE [LARGE SCALE GENOMIC DNA]</scope>
    <source>
        <strain evidence="14">DM20194951</strain>
    </source>
</reference>
<name>A0ABY5P6N4_9LACT</name>
<dbReference type="InterPro" id="IPR036410">
    <property type="entry name" value="HSP_DnaJ_Cys-rich_dom_sf"/>
</dbReference>
<comment type="subunit">
    <text evidence="9">Homodimer.</text>
</comment>
<comment type="subcellular location">
    <subcellularLocation>
        <location evidence="9">Cytoplasm</location>
    </subcellularLocation>
</comment>
<dbReference type="PRINTS" id="PR00625">
    <property type="entry name" value="JDOMAIN"/>
</dbReference>
<dbReference type="SUPFAM" id="SSF49493">
    <property type="entry name" value="HSP40/DnaJ peptide-binding domain"/>
    <property type="match status" value="2"/>
</dbReference>
<dbReference type="EMBL" id="CP102453">
    <property type="protein sequence ID" value="UUX34397.1"/>
    <property type="molecule type" value="Genomic_DNA"/>
</dbReference>
<dbReference type="Pfam" id="PF01556">
    <property type="entry name" value="DnaJ_C"/>
    <property type="match status" value="1"/>
</dbReference>
<proteinExistence type="inferred from homology"/>
<dbReference type="NCBIfam" id="NF010873">
    <property type="entry name" value="PRK14280.1"/>
    <property type="match status" value="1"/>
</dbReference>
<keyword evidence="14" id="KW-1185">Reference proteome</keyword>
<feature type="binding site" evidence="9">
    <location>
        <position position="211"/>
    </location>
    <ligand>
        <name>Zn(2+)</name>
        <dbReference type="ChEBI" id="CHEBI:29105"/>
        <label>1</label>
    </ligand>
</feature>
<keyword evidence="8 9" id="KW-0143">Chaperone</keyword>
<feature type="binding site" evidence="9">
    <location>
        <position position="154"/>
    </location>
    <ligand>
        <name>Zn(2+)</name>
        <dbReference type="ChEBI" id="CHEBI:29105"/>
        <label>1</label>
    </ligand>
</feature>
<feature type="binding site" evidence="9">
    <location>
        <position position="171"/>
    </location>
    <ligand>
        <name>Zn(2+)</name>
        <dbReference type="ChEBI" id="CHEBI:29105"/>
        <label>2</label>
    </ligand>
</feature>
<feature type="binding site" evidence="9">
    <location>
        <position position="197"/>
    </location>
    <ligand>
        <name>Zn(2+)</name>
        <dbReference type="ChEBI" id="CHEBI:29105"/>
        <label>2</label>
    </ligand>
</feature>
<dbReference type="InterPro" id="IPR012724">
    <property type="entry name" value="DnaJ"/>
</dbReference>
<feature type="binding site" evidence="9">
    <location>
        <position position="194"/>
    </location>
    <ligand>
        <name>Zn(2+)</name>
        <dbReference type="ChEBI" id="CHEBI:29105"/>
        <label>2</label>
    </ligand>
</feature>
<sequence length="380" mass="41384">MADKRDYYDVLGVSRDASDDEIKKAYRKLSKKYHPDINKEADADKKFKEVTEAYEVLSDSQKRAAYDQYGHAANDPNFNSGFGGFSGGTGGFSGFDDIFDTFFGGSTGSRTSRNPNAPRQGSDLQYTVTLTFEEAIFGKEETINYQRREECHTCHGSGAKPGTSPETCHKCHGSGVTQVERNTPFGRVMTQATCDVCNGTGTEIKEKCPSCHGSGTETHQHSVKVTVPAGVESDQQMRLSGQGEAGTNGGPYGDLYVVFQVKESDKFERDGTEIYYDLPISFSQAALGDEVKVPTVHGNVKLKIPAGTQTNTTFRLKGKGAPSVRGGYTGDQHVTVNVVTPKKLSDKEKELFAELARLSGSDVKGSDSGFFDRIKDVFDK</sequence>
<evidence type="ECO:0000313" key="14">
    <source>
        <dbReference type="Proteomes" id="UP001315967"/>
    </source>
</evidence>
<keyword evidence="1 9" id="KW-0963">Cytoplasm</keyword>
<evidence type="ECO:0000256" key="3">
    <source>
        <dbReference type="ARBA" id="ARBA00022723"/>
    </source>
</evidence>
<comment type="domain">
    <text evidence="9">The J domain is necessary and sufficient to stimulate DnaK ATPase activity. Zinc center 1 plays an important role in the autonomous, DnaK-independent chaperone activity of DnaJ. Zinc center 2 is essential for interaction with DnaK and for DnaJ activity.</text>
</comment>
<feature type="repeat" description="CXXCXGXG motif" evidence="9">
    <location>
        <begin position="168"/>
        <end position="175"/>
    </location>
</feature>
<feature type="binding site" evidence="9">
    <location>
        <position position="208"/>
    </location>
    <ligand>
        <name>Zn(2+)</name>
        <dbReference type="ChEBI" id="CHEBI:29105"/>
        <label>1</label>
    </ligand>
</feature>
<comment type="function">
    <text evidence="9">Participates actively in the response to hyperosmotic and heat shock by preventing the aggregation of stress-denatured proteins and by disaggregating proteins, also in an autonomous, DnaK-independent fashion. Unfolded proteins bind initially to DnaJ; upon interaction with the DnaJ-bound protein, DnaK hydrolyzes its bound ATP, resulting in the formation of a stable complex. GrpE releases ADP from DnaK; ATP binding to DnaK triggers the release of the substrate protein, thus completing the reaction cycle. Several rounds of ATP-dependent interactions between DnaJ, DnaK and GrpE are required for fully efficient folding. Also involved, together with DnaK and GrpE, in the DNA replication of plasmids through activation of initiation proteins.</text>
</comment>
<comment type="cofactor">
    <cofactor evidence="9">
        <name>Zn(2+)</name>
        <dbReference type="ChEBI" id="CHEBI:29105"/>
    </cofactor>
    <text evidence="9">Binds 2 Zn(2+) ions per monomer.</text>
</comment>
<dbReference type="Pfam" id="PF00684">
    <property type="entry name" value="DnaJ_CXXCXGXG"/>
    <property type="match status" value="1"/>
</dbReference>
<evidence type="ECO:0000256" key="4">
    <source>
        <dbReference type="ARBA" id="ARBA00022737"/>
    </source>
</evidence>
<keyword evidence="7 9" id="KW-0346">Stress response</keyword>
<dbReference type="HAMAP" id="MF_01152">
    <property type="entry name" value="DnaJ"/>
    <property type="match status" value="1"/>
</dbReference>
<feature type="repeat" description="CXXCXGXG motif" evidence="9">
    <location>
        <begin position="194"/>
        <end position="201"/>
    </location>
</feature>
<evidence type="ECO:0000259" key="12">
    <source>
        <dbReference type="PROSITE" id="PS51188"/>
    </source>
</evidence>
<dbReference type="PROSITE" id="PS50076">
    <property type="entry name" value="DNAJ_2"/>
    <property type="match status" value="1"/>
</dbReference>
<feature type="binding site" evidence="9">
    <location>
        <position position="168"/>
    </location>
    <ligand>
        <name>Zn(2+)</name>
        <dbReference type="ChEBI" id="CHEBI:29105"/>
        <label>2</label>
    </ligand>
</feature>
<evidence type="ECO:0000256" key="1">
    <source>
        <dbReference type="ARBA" id="ARBA00022490"/>
    </source>
</evidence>
<dbReference type="PROSITE" id="PS00636">
    <property type="entry name" value="DNAJ_1"/>
    <property type="match status" value="1"/>
</dbReference>
<dbReference type="Gene3D" id="1.10.287.110">
    <property type="entry name" value="DnaJ domain"/>
    <property type="match status" value="1"/>
</dbReference>
<accession>A0ABY5P6N4</accession>
<dbReference type="SMART" id="SM00271">
    <property type="entry name" value="DnaJ"/>
    <property type="match status" value="1"/>
</dbReference>
<dbReference type="NCBIfam" id="TIGR02349">
    <property type="entry name" value="DnaJ_bact"/>
    <property type="match status" value="1"/>
</dbReference>
<keyword evidence="3 9" id="KW-0479">Metal-binding</keyword>
<evidence type="ECO:0000256" key="10">
    <source>
        <dbReference type="PROSITE-ProRule" id="PRU00546"/>
    </source>
</evidence>
<dbReference type="Gene3D" id="2.10.230.10">
    <property type="entry name" value="Heat shock protein DnaJ, cysteine-rich domain"/>
    <property type="match status" value="1"/>
</dbReference>
<evidence type="ECO:0000256" key="7">
    <source>
        <dbReference type="ARBA" id="ARBA00023016"/>
    </source>
</evidence>
<feature type="zinc finger region" description="CR-type" evidence="10">
    <location>
        <begin position="138"/>
        <end position="220"/>
    </location>
</feature>
<evidence type="ECO:0000256" key="6">
    <source>
        <dbReference type="ARBA" id="ARBA00022833"/>
    </source>
</evidence>
<feature type="binding site" evidence="9">
    <location>
        <position position="151"/>
    </location>
    <ligand>
        <name>Zn(2+)</name>
        <dbReference type="ChEBI" id="CHEBI:29105"/>
        <label>1</label>
    </ligand>
</feature>
<dbReference type="Proteomes" id="UP001315967">
    <property type="component" value="Chromosome"/>
</dbReference>
<dbReference type="PANTHER" id="PTHR43096">
    <property type="entry name" value="DNAJ HOMOLOG 1, MITOCHONDRIAL-RELATED"/>
    <property type="match status" value="1"/>
</dbReference>
<evidence type="ECO:0000256" key="5">
    <source>
        <dbReference type="ARBA" id="ARBA00022771"/>
    </source>
</evidence>
<dbReference type="InterPro" id="IPR001305">
    <property type="entry name" value="HSP_DnaJ_Cys-rich_dom"/>
</dbReference>
<feature type="domain" description="J" evidence="11">
    <location>
        <begin position="6"/>
        <end position="70"/>
    </location>
</feature>
<feature type="domain" description="CR-type" evidence="12">
    <location>
        <begin position="138"/>
        <end position="220"/>
    </location>
</feature>
<dbReference type="Pfam" id="PF00226">
    <property type="entry name" value="DnaJ"/>
    <property type="match status" value="1"/>
</dbReference>
<dbReference type="PROSITE" id="PS51188">
    <property type="entry name" value="ZF_CR"/>
    <property type="match status" value="1"/>
</dbReference>
<dbReference type="CDD" id="cd06257">
    <property type="entry name" value="DnaJ"/>
    <property type="match status" value="1"/>
</dbReference>
<dbReference type="PANTHER" id="PTHR43096:SF48">
    <property type="entry name" value="CHAPERONE PROTEIN DNAJ"/>
    <property type="match status" value="1"/>
</dbReference>
<gene>
    <name evidence="9 13" type="primary">dnaJ</name>
    <name evidence="13" type="ORF">NRE15_01740</name>
</gene>
<evidence type="ECO:0000259" key="11">
    <source>
        <dbReference type="PROSITE" id="PS50076"/>
    </source>
</evidence>
<keyword evidence="6 9" id="KW-0862">Zinc</keyword>
<dbReference type="InterPro" id="IPR008971">
    <property type="entry name" value="HSP40/DnaJ_pept-bd"/>
</dbReference>
<dbReference type="CDD" id="cd10719">
    <property type="entry name" value="DnaJ_zf"/>
    <property type="match status" value="1"/>
</dbReference>
<dbReference type="InterPro" id="IPR018253">
    <property type="entry name" value="DnaJ_domain_CS"/>
</dbReference>
<evidence type="ECO:0000256" key="8">
    <source>
        <dbReference type="ARBA" id="ARBA00023186"/>
    </source>
</evidence>
<dbReference type="RefSeq" id="WP_313793899.1">
    <property type="nucleotide sequence ID" value="NZ_CP102453.1"/>
</dbReference>
<dbReference type="NCBIfam" id="NF008035">
    <property type="entry name" value="PRK10767.1"/>
    <property type="match status" value="1"/>
</dbReference>
<keyword evidence="4 9" id="KW-0677">Repeat</keyword>
<comment type="similarity">
    <text evidence="9">Belongs to the DnaJ family.</text>
</comment>
<feature type="repeat" description="CXXCXGXG motif" evidence="9">
    <location>
        <begin position="208"/>
        <end position="215"/>
    </location>
</feature>
<keyword evidence="5 9" id="KW-0863">Zinc-finger</keyword>
<dbReference type="NCBIfam" id="NF010869">
    <property type="entry name" value="PRK14276.1"/>
    <property type="match status" value="1"/>
</dbReference>
<organism evidence="13 14">
    <name type="scientific">Fundicoccus culcitae</name>
    <dbReference type="NCBI Taxonomy" id="2969821"/>
    <lineage>
        <taxon>Bacteria</taxon>
        <taxon>Bacillati</taxon>
        <taxon>Bacillota</taxon>
        <taxon>Bacilli</taxon>
        <taxon>Lactobacillales</taxon>
        <taxon>Aerococcaceae</taxon>
        <taxon>Fundicoccus</taxon>
    </lineage>
</organism>
<dbReference type="InterPro" id="IPR036869">
    <property type="entry name" value="J_dom_sf"/>
</dbReference>
<dbReference type="InterPro" id="IPR001623">
    <property type="entry name" value="DnaJ_domain"/>
</dbReference>
<protein>
    <recommendedName>
        <fullName evidence="9">Chaperone protein DnaJ</fullName>
    </recommendedName>
</protein>
<dbReference type="InterPro" id="IPR002939">
    <property type="entry name" value="DnaJ_C"/>
</dbReference>
<dbReference type="SUPFAM" id="SSF46565">
    <property type="entry name" value="Chaperone J-domain"/>
    <property type="match status" value="1"/>
</dbReference>
<evidence type="ECO:0000313" key="13">
    <source>
        <dbReference type="EMBL" id="UUX34397.1"/>
    </source>
</evidence>
<evidence type="ECO:0000256" key="9">
    <source>
        <dbReference type="HAMAP-Rule" id="MF_01152"/>
    </source>
</evidence>
<dbReference type="Gene3D" id="2.60.260.20">
    <property type="entry name" value="Urease metallochaperone UreE, N-terminal domain"/>
    <property type="match status" value="2"/>
</dbReference>
<evidence type="ECO:0000256" key="2">
    <source>
        <dbReference type="ARBA" id="ARBA00022705"/>
    </source>
</evidence>
<feature type="repeat" description="CXXCXGXG motif" evidence="9">
    <location>
        <begin position="151"/>
        <end position="158"/>
    </location>
</feature>